<sequence>MEEAVNKTHYKAILSSYLEELAVQYNSQPNHHLEYQALIDTERGHFQLLKLGWYNRQYIYTVLVHFDVKVDGKVWIQLNDTEMLVADEIVERGIAREDVVLGYKPDYMRPYTGFAAA</sequence>
<dbReference type="Proteomes" id="UP000008461">
    <property type="component" value="Chromosome"/>
</dbReference>
<dbReference type="InterPro" id="IPR014968">
    <property type="entry name" value="XisI"/>
</dbReference>
<reference key="2">
    <citation type="submission" date="2011-04" db="EMBL/GenBank/DDBJ databases">
        <title>Complete sequence of chromosome of Haliscomenobacter hydrossis DSM 1100.</title>
        <authorList>
            <consortium name="US DOE Joint Genome Institute (JGI-PGF)"/>
            <person name="Lucas S."/>
            <person name="Han J."/>
            <person name="Lapidus A."/>
            <person name="Bruce D."/>
            <person name="Goodwin L."/>
            <person name="Pitluck S."/>
            <person name="Peters L."/>
            <person name="Kyrpides N."/>
            <person name="Mavromatis K."/>
            <person name="Ivanova N."/>
            <person name="Ovchinnikova G."/>
            <person name="Pagani I."/>
            <person name="Daligault H."/>
            <person name="Detter J.C."/>
            <person name="Han C."/>
            <person name="Land M."/>
            <person name="Hauser L."/>
            <person name="Markowitz V."/>
            <person name="Cheng J.-F."/>
            <person name="Hugenholtz P."/>
            <person name="Woyke T."/>
            <person name="Wu D."/>
            <person name="Verbarg S."/>
            <person name="Frueling A."/>
            <person name="Brambilla E."/>
            <person name="Klenk H.-P."/>
            <person name="Eisen J.A."/>
        </authorList>
    </citation>
    <scope>NUCLEOTIDE SEQUENCE</scope>
    <source>
        <strain>DSM 1100</strain>
    </source>
</reference>
<dbReference type="EMBL" id="CP002691">
    <property type="protein sequence ID" value="AEE50732.1"/>
    <property type="molecule type" value="Genomic_DNA"/>
</dbReference>
<dbReference type="RefSeq" id="WP_013765278.1">
    <property type="nucleotide sequence ID" value="NC_015510.1"/>
</dbReference>
<dbReference type="STRING" id="760192.Halhy_2867"/>
<accession>F4L434</accession>
<dbReference type="KEGG" id="hhy:Halhy_2867"/>
<dbReference type="AlphaFoldDB" id="F4L434"/>
<dbReference type="HOGENOM" id="CLU_149829_1_0_10"/>
<dbReference type="OrthoDB" id="961570at2"/>
<evidence type="ECO:0000313" key="2">
    <source>
        <dbReference type="Proteomes" id="UP000008461"/>
    </source>
</evidence>
<dbReference type="eggNOG" id="ENOG5030PCX">
    <property type="taxonomic scope" value="Bacteria"/>
</dbReference>
<name>F4L434_HALH1</name>
<reference evidence="1 2" key="1">
    <citation type="journal article" date="2011" name="Stand. Genomic Sci.">
        <title>Complete genome sequence of Haliscomenobacter hydrossis type strain (O).</title>
        <authorList>
            <consortium name="US DOE Joint Genome Institute (JGI-PGF)"/>
            <person name="Daligault H."/>
            <person name="Lapidus A."/>
            <person name="Zeytun A."/>
            <person name="Nolan M."/>
            <person name="Lucas S."/>
            <person name="Del Rio T.G."/>
            <person name="Tice H."/>
            <person name="Cheng J.F."/>
            <person name="Tapia R."/>
            <person name="Han C."/>
            <person name="Goodwin L."/>
            <person name="Pitluck S."/>
            <person name="Liolios K."/>
            <person name="Pagani I."/>
            <person name="Ivanova N."/>
            <person name="Huntemann M."/>
            <person name="Mavromatis K."/>
            <person name="Mikhailova N."/>
            <person name="Pati A."/>
            <person name="Chen A."/>
            <person name="Palaniappan K."/>
            <person name="Land M."/>
            <person name="Hauser L."/>
            <person name="Brambilla E.M."/>
            <person name="Rohde M."/>
            <person name="Verbarg S."/>
            <person name="Goker M."/>
            <person name="Bristow J."/>
            <person name="Eisen J.A."/>
            <person name="Markowitz V."/>
            <person name="Hugenholtz P."/>
            <person name="Kyrpides N.C."/>
            <person name="Klenk H.P."/>
            <person name="Woyke T."/>
        </authorList>
    </citation>
    <scope>NUCLEOTIDE SEQUENCE [LARGE SCALE GENOMIC DNA]</scope>
    <source>
        <strain evidence="2">ATCC 27775 / DSM 1100 / LMG 10767 / O</strain>
    </source>
</reference>
<evidence type="ECO:0000313" key="1">
    <source>
        <dbReference type="EMBL" id="AEE50732.1"/>
    </source>
</evidence>
<dbReference type="SUPFAM" id="SSF143847">
    <property type="entry name" value="XisI-like"/>
    <property type="match status" value="1"/>
</dbReference>
<organism evidence="1 2">
    <name type="scientific">Haliscomenobacter hydrossis (strain ATCC 27775 / DSM 1100 / LMG 10767 / O)</name>
    <dbReference type="NCBI Taxonomy" id="760192"/>
    <lineage>
        <taxon>Bacteria</taxon>
        <taxon>Pseudomonadati</taxon>
        <taxon>Bacteroidota</taxon>
        <taxon>Saprospiria</taxon>
        <taxon>Saprospirales</taxon>
        <taxon>Haliscomenobacteraceae</taxon>
        <taxon>Haliscomenobacter</taxon>
    </lineage>
</organism>
<dbReference type="CDD" id="cd16382">
    <property type="entry name" value="XisI-like"/>
    <property type="match status" value="1"/>
</dbReference>
<gene>
    <name evidence="1" type="ordered locus">Halhy_2867</name>
</gene>
<proteinExistence type="predicted"/>
<keyword evidence="2" id="KW-1185">Reference proteome</keyword>
<protein>
    <submittedName>
        <fullName evidence="1">XisI protein</fullName>
    </submittedName>
</protein>
<dbReference type="InterPro" id="IPR035943">
    <property type="entry name" value="XisI-like_sf"/>
</dbReference>
<dbReference type="Pfam" id="PF08869">
    <property type="entry name" value="XisI"/>
    <property type="match status" value="1"/>
</dbReference>
<dbReference type="Gene3D" id="3.30.310.110">
    <property type="entry name" value="XisI-like"/>
    <property type="match status" value="1"/>
</dbReference>